<accession>A0A8H5HX76</accession>
<reference evidence="2 3" key="1">
    <citation type="journal article" date="2020" name="ISME J.">
        <title>Uncovering the hidden diversity of litter-decomposition mechanisms in mushroom-forming fungi.</title>
        <authorList>
            <person name="Floudas D."/>
            <person name="Bentzer J."/>
            <person name="Ahren D."/>
            <person name="Johansson T."/>
            <person name="Persson P."/>
            <person name="Tunlid A."/>
        </authorList>
    </citation>
    <scope>NUCLEOTIDE SEQUENCE [LARGE SCALE GENOMIC DNA]</scope>
    <source>
        <strain evidence="2 3">CBS 406.79</strain>
    </source>
</reference>
<dbReference type="EMBL" id="JAACJN010000011">
    <property type="protein sequence ID" value="KAF5391112.1"/>
    <property type="molecule type" value="Genomic_DNA"/>
</dbReference>
<dbReference type="OrthoDB" id="3267993at2759"/>
<organism evidence="2 3">
    <name type="scientific">Collybiopsis confluens</name>
    <dbReference type="NCBI Taxonomy" id="2823264"/>
    <lineage>
        <taxon>Eukaryota</taxon>
        <taxon>Fungi</taxon>
        <taxon>Dikarya</taxon>
        <taxon>Basidiomycota</taxon>
        <taxon>Agaricomycotina</taxon>
        <taxon>Agaricomycetes</taxon>
        <taxon>Agaricomycetidae</taxon>
        <taxon>Agaricales</taxon>
        <taxon>Marasmiineae</taxon>
        <taxon>Omphalotaceae</taxon>
        <taxon>Collybiopsis</taxon>
    </lineage>
</organism>
<keyword evidence="3" id="KW-1185">Reference proteome</keyword>
<proteinExistence type="predicted"/>
<sequence length="131" mass="13936">MTSHNKITSYPSLSNSLNTLPNATSMSNIPLHSNLYSNYGQESQAKLQRALNSKSGAAPPYPTASYMMPPPSGGDPHSIMMRGKPVIKKMNGFTFNLASSFPGATSFIDLSLLSAGLCRTPCIACHIASQV</sequence>
<evidence type="ECO:0000313" key="2">
    <source>
        <dbReference type="EMBL" id="KAF5391112.1"/>
    </source>
</evidence>
<dbReference type="Proteomes" id="UP000518752">
    <property type="component" value="Unassembled WGS sequence"/>
</dbReference>
<name>A0A8H5HX76_9AGAR</name>
<protein>
    <submittedName>
        <fullName evidence="2">Uncharacterized protein</fullName>
    </submittedName>
</protein>
<gene>
    <name evidence="2" type="ORF">D9757_003065</name>
</gene>
<evidence type="ECO:0000256" key="1">
    <source>
        <dbReference type="SAM" id="MobiDB-lite"/>
    </source>
</evidence>
<dbReference type="AlphaFoldDB" id="A0A8H5HX76"/>
<comment type="caution">
    <text evidence="2">The sequence shown here is derived from an EMBL/GenBank/DDBJ whole genome shotgun (WGS) entry which is preliminary data.</text>
</comment>
<feature type="region of interest" description="Disordered" evidence="1">
    <location>
        <begin position="47"/>
        <end position="77"/>
    </location>
</feature>
<evidence type="ECO:0000313" key="3">
    <source>
        <dbReference type="Proteomes" id="UP000518752"/>
    </source>
</evidence>